<dbReference type="InterPro" id="IPR038763">
    <property type="entry name" value="DHH_sf"/>
</dbReference>
<evidence type="ECO:0000259" key="7">
    <source>
        <dbReference type="Pfam" id="PF01368"/>
    </source>
</evidence>
<keyword evidence="6" id="KW-0175">Coiled coil</keyword>
<dbReference type="PANTHER" id="PTHR30255:SF2">
    <property type="entry name" value="SINGLE-STRANDED-DNA-SPECIFIC EXONUCLEASE RECJ"/>
    <property type="match status" value="1"/>
</dbReference>
<dbReference type="Gene3D" id="3.90.1640.30">
    <property type="match status" value="1"/>
</dbReference>
<evidence type="ECO:0000256" key="1">
    <source>
        <dbReference type="ARBA" id="ARBA00005915"/>
    </source>
</evidence>
<organism evidence="10 11">
    <name type="scientific">Planctomicrobium piriforme</name>
    <dbReference type="NCBI Taxonomy" id="1576369"/>
    <lineage>
        <taxon>Bacteria</taxon>
        <taxon>Pseudomonadati</taxon>
        <taxon>Planctomycetota</taxon>
        <taxon>Planctomycetia</taxon>
        <taxon>Planctomycetales</taxon>
        <taxon>Planctomycetaceae</taxon>
        <taxon>Planctomicrobium</taxon>
    </lineage>
</organism>
<evidence type="ECO:0000256" key="4">
    <source>
        <dbReference type="ARBA" id="ARBA00022801"/>
    </source>
</evidence>
<dbReference type="GO" id="GO:0003676">
    <property type="term" value="F:nucleic acid binding"/>
    <property type="evidence" value="ECO:0007669"/>
    <property type="project" value="InterPro"/>
</dbReference>
<evidence type="ECO:0000259" key="8">
    <source>
        <dbReference type="Pfam" id="PF02272"/>
    </source>
</evidence>
<dbReference type="Gene3D" id="3.10.310.30">
    <property type="match status" value="1"/>
</dbReference>
<dbReference type="NCBIfam" id="TIGR00644">
    <property type="entry name" value="recJ"/>
    <property type="match status" value="1"/>
</dbReference>
<dbReference type="OrthoDB" id="9809852at2"/>
<evidence type="ECO:0000256" key="3">
    <source>
        <dbReference type="ARBA" id="ARBA00022722"/>
    </source>
</evidence>
<keyword evidence="11" id="KW-1185">Reference proteome</keyword>
<comment type="similarity">
    <text evidence="1">Belongs to the RecJ family.</text>
</comment>
<feature type="domain" description="DDH" evidence="7">
    <location>
        <begin position="79"/>
        <end position="212"/>
    </location>
</feature>
<dbReference type="InterPro" id="IPR004610">
    <property type="entry name" value="RecJ"/>
</dbReference>
<dbReference type="InterPro" id="IPR041122">
    <property type="entry name" value="RecJ_OB"/>
</dbReference>
<evidence type="ECO:0000256" key="2">
    <source>
        <dbReference type="ARBA" id="ARBA00019841"/>
    </source>
</evidence>
<feature type="domain" description="DHHA1" evidence="8">
    <location>
        <begin position="361"/>
        <end position="447"/>
    </location>
</feature>
<name>A0A1I3MUS6_9PLAN</name>
<keyword evidence="4" id="KW-0378">Hydrolase</keyword>
<keyword evidence="3" id="KW-0540">Nuclease</keyword>
<dbReference type="PANTHER" id="PTHR30255">
    <property type="entry name" value="SINGLE-STRANDED-DNA-SPECIFIC EXONUCLEASE RECJ"/>
    <property type="match status" value="1"/>
</dbReference>
<dbReference type="Pfam" id="PF01368">
    <property type="entry name" value="DHH"/>
    <property type="match status" value="1"/>
</dbReference>
<reference evidence="11" key="1">
    <citation type="submission" date="2016-10" db="EMBL/GenBank/DDBJ databases">
        <authorList>
            <person name="Varghese N."/>
            <person name="Submissions S."/>
        </authorList>
    </citation>
    <scope>NUCLEOTIDE SEQUENCE [LARGE SCALE GENOMIC DNA]</scope>
    <source>
        <strain evidence="11">DSM 26348</strain>
    </source>
</reference>
<dbReference type="InterPro" id="IPR003156">
    <property type="entry name" value="DHHA1_dom"/>
</dbReference>
<evidence type="ECO:0000259" key="9">
    <source>
        <dbReference type="Pfam" id="PF17768"/>
    </source>
</evidence>
<dbReference type="SUPFAM" id="SSF64182">
    <property type="entry name" value="DHH phosphoesterases"/>
    <property type="match status" value="1"/>
</dbReference>
<dbReference type="Pfam" id="PF17768">
    <property type="entry name" value="RecJ_OB"/>
    <property type="match status" value="1"/>
</dbReference>
<dbReference type="InterPro" id="IPR051673">
    <property type="entry name" value="SSDNA_exonuclease_RecJ"/>
</dbReference>
<accession>A0A1I3MUS6</accession>
<evidence type="ECO:0000256" key="5">
    <source>
        <dbReference type="ARBA" id="ARBA00022839"/>
    </source>
</evidence>
<feature type="coiled-coil region" evidence="6">
    <location>
        <begin position="319"/>
        <end position="346"/>
    </location>
</feature>
<keyword evidence="5 10" id="KW-0269">Exonuclease</keyword>
<sequence>MPRQWRFAPHDRAVIAQLVREMSCSPLLAQVLASRGISSGLEGEQFLAARIGDLILPDLLPGAAEAADRIVAAFRAGRRITIYGDYDVDGVTATSLLWHCLKLAGAKVDYYIPSRLEEGYGLNLEAIRTLHAEDPERLVVTVDCGICSVDEAALAKALGLELIITDHHTLAATLPDAAANVHPRLPGTAYPFPELCGAGVAFKVAWAVCQRLGDGTKASPRMKDFLKFAVGLAALGTVADVVPLRGENRILVRYGLKSLQESTQPGLEFLKKIAGYDKQKSLSAEDIAFGLAPRINAAGRLGQARLAVELLTTDNRQRAAQLADYLDQLNKNRQTVERKMFRQAKELVEANPHWEEHPTLVVASEEFHPGVMGIVASRLVERFQKPSVMIALNRDTGLGQGSGRTFSDFDLHSGLHACSHLLEGFGGHRAAAGLRILIDRIDDFRVAFARHATKSRVDVGEMIEPELQIDAEVSLYDLTTQAVRELDQLGPFGAQHRRPIFSTAQVELAEAPGTMGGGDRHLSLKVRQGDKVLRCVAFGKGEWATDIAKENGPLSICFSAGINQFRGYENVELQLHDWKPAGAAVGAQVDVTSAV</sequence>
<evidence type="ECO:0000313" key="11">
    <source>
        <dbReference type="Proteomes" id="UP000199518"/>
    </source>
</evidence>
<feature type="domain" description="RecJ OB" evidence="9">
    <location>
        <begin position="469"/>
        <end position="577"/>
    </location>
</feature>
<proteinExistence type="inferred from homology"/>
<dbReference type="GO" id="GO:0006310">
    <property type="term" value="P:DNA recombination"/>
    <property type="evidence" value="ECO:0007669"/>
    <property type="project" value="InterPro"/>
</dbReference>
<protein>
    <recommendedName>
        <fullName evidence="2">Single-stranded-DNA-specific exonuclease RecJ</fullName>
    </recommendedName>
</protein>
<dbReference type="Pfam" id="PF02272">
    <property type="entry name" value="DHHA1"/>
    <property type="match status" value="1"/>
</dbReference>
<dbReference type="RefSeq" id="WP_092053179.1">
    <property type="nucleotide sequence ID" value="NZ_FOQD01000014.1"/>
</dbReference>
<dbReference type="STRING" id="1576369.SAMN05421753_114119"/>
<dbReference type="GO" id="GO:0006281">
    <property type="term" value="P:DNA repair"/>
    <property type="evidence" value="ECO:0007669"/>
    <property type="project" value="InterPro"/>
</dbReference>
<evidence type="ECO:0000313" key="10">
    <source>
        <dbReference type="EMBL" id="SFJ00864.1"/>
    </source>
</evidence>
<gene>
    <name evidence="10" type="ORF">SAMN05421753_114119</name>
</gene>
<dbReference type="Proteomes" id="UP000199518">
    <property type="component" value="Unassembled WGS sequence"/>
</dbReference>
<dbReference type="EMBL" id="FOQD01000014">
    <property type="protein sequence ID" value="SFJ00864.1"/>
    <property type="molecule type" value="Genomic_DNA"/>
</dbReference>
<evidence type="ECO:0000256" key="6">
    <source>
        <dbReference type="SAM" id="Coils"/>
    </source>
</evidence>
<dbReference type="InterPro" id="IPR001667">
    <property type="entry name" value="DDH_dom"/>
</dbReference>
<dbReference type="AlphaFoldDB" id="A0A1I3MUS6"/>
<dbReference type="GO" id="GO:0008409">
    <property type="term" value="F:5'-3' exonuclease activity"/>
    <property type="evidence" value="ECO:0007669"/>
    <property type="project" value="InterPro"/>
</dbReference>